<evidence type="ECO:0000256" key="1">
    <source>
        <dbReference type="SAM" id="MobiDB-lite"/>
    </source>
</evidence>
<sequence>FVVNFFNNQGKKLQGAIRKRPNTDISLFSVFNVMVILLYFLSTQMWICRLPHCPALQFPSLPSYRSCHQGYIPQKYMQLKHSIYEMFAKCSFIETLFQLNANFSISEGFENNKNNANEPTEESETNYTEPVTVEHHHHQHEHHHHHQHEHHHHHQHVNRTGDSDVTGVPKEPIQHSHQEHSLYNF</sequence>
<evidence type="ECO:0000313" key="4">
    <source>
        <dbReference type="Proteomes" id="UP000694701"/>
    </source>
</evidence>
<evidence type="ECO:0000313" key="3">
    <source>
        <dbReference type="Ensembl" id="ENSCCRP00020115179.1"/>
    </source>
</evidence>
<proteinExistence type="predicted"/>
<feature type="compositionally biased region" description="Basic and acidic residues" evidence="1">
    <location>
        <begin position="172"/>
        <end position="185"/>
    </location>
</feature>
<accession>A0A8C2KVD6</accession>
<evidence type="ECO:0000256" key="2">
    <source>
        <dbReference type="SAM" id="Phobius"/>
    </source>
</evidence>
<organism evidence="3 4">
    <name type="scientific">Cyprinus carpio</name>
    <name type="common">Common carp</name>
    <dbReference type="NCBI Taxonomy" id="7962"/>
    <lineage>
        <taxon>Eukaryota</taxon>
        <taxon>Metazoa</taxon>
        <taxon>Chordata</taxon>
        <taxon>Craniata</taxon>
        <taxon>Vertebrata</taxon>
        <taxon>Euteleostomi</taxon>
        <taxon>Actinopterygii</taxon>
        <taxon>Neopterygii</taxon>
        <taxon>Teleostei</taxon>
        <taxon>Ostariophysi</taxon>
        <taxon>Cypriniformes</taxon>
        <taxon>Cyprinidae</taxon>
        <taxon>Cyprininae</taxon>
        <taxon>Cyprinus</taxon>
    </lineage>
</organism>
<protein>
    <submittedName>
        <fullName evidence="3">Uncharacterized protein</fullName>
    </submittedName>
</protein>
<keyword evidence="2" id="KW-1133">Transmembrane helix</keyword>
<reference evidence="3" key="1">
    <citation type="submission" date="2025-08" db="UniProtKB">
        <authorList>
            <consortium name="Ensembl"/>
        </authorList>
    </citation>
    <scope>IDENTIFICATION</scope>
</reference>
<name>A0A8C2KVD6_CYPCA</name>
<keyword evidence="2" id="KW-0472">Membrane</keyword>
<feature type="transmembrane region" description="Helical" evidence="2">
    <location>
        <begin position="27"/>
        <end position="47"/>
    </location>
</feature>
<keyword evidence="2" id="KW-0812">Transmembrane</keyword>
<feature type="compositionally biased region" description="Basic residues" evidence="1">
    <location>
        <begin position="135"/>
        <end position="157"/>
    </location>
</feature>
<dbReference type="Ensembl" id="ENSCCRT00020125624.1">
    <property type="protein sequence ID" value="ENSCCRP00020115179.1"/>
    <property type="gene ID" value="ENSCCRG00020052032.1"/>
</dbReference>
<dbReference type="AlphaFoldDB" id="A0A8C2KVD6"/>
<dbReference type="Proteomes" id="UP000694701">
    <property type="component" value="Unplaced"/>
</dbReference>
<feature type="region of interest" description="Disordered" evidence="1">
    <location>
        <begin position="110"/>
        <end position="185"/>
    </location>
</feature>